<dbReference type="PANTHER" id="PTHR30055">
    <property type="entry name" value="HTH-TYPE TRANSCRIPTIONAL REGULATOR RUTR"/>
    <property type="match status" value="1"/>
</dbReference>
<dbReference type="GO" id="GO:0019285">
    <property type="term" value="P:glycine betaine biosynthetic process from choline"/>
    <property type="evidence" value="ECO:0007669"/>
    <property type="project" value="UniProtKB-UniRule"/>
</dbReference>
<reference evidence="10 11" key="1">
    <citation type="submission" date="2018-04" db="EMBL/GenBank/DDBJ databases">
        <title>Genomic Encyclopedia of Archaeal and Bacterial Type Strains, Phase II (KMG-II): from individual species to whole genera.</title>
        <authorList>
            <person name="Goeker M."/>
        </authorList>
    </citation>
    <scope>NUCLEOTIDE SEQUENCE [LARGE SCALE GENOMIC DNA]</scope>
    <source>
        <strain evidence="10 11">DSM 19783</strain>
    </source>
</reference>
<evidence type="ECO:0000256" key="2">
    <source>
        <dbReference type="ARBA" id="ARBA00022491"/>
    </source>
</evidence>
<protein>
    <recommendedName>
        <fullName evidence="7">HTH-type transcriptional regulator BetI</fullName>
    </recommendedName>
</protein>
<dbReference type="AlphaFoldDB" id="A0A8E3AQC8"/>
<evidence type="ECO:0000256" key="4">
    <source>
        <dbReference type="ARBA" id="ARBA00023125"/>
    </source>
</evidence>
<proteinExistence type="inferred from homology"/>
<dbReference type="Pfam" id="PF00440">
    <property type="entry name" value="TetR_N"/>
    <property type="match status" value="1"/>
</dbReference>
<dbReference type="UniPathway" id="UPA00529"/>
<dbReference type="PROSITE" id="PS01081">
    <property type="entry name" value="HTH_TETR_1"/>
    <property type="match status" value="1"/>
</dbReference>
<evidence type="ECO:0000256" key="1">
    <source>
        <dbReference type="ARBA" id="ARBA00004719"/>
    </source>
</evidence>
<dbReference type="Pfam" id="PF13977">
    <property type="entry name" value="TetR_C_6"/>
    <property type="match status" value="1"/>
</dbReference>
<dbReference type="InterPro" id="IPR017757">
    <property type="entry name" value="Tscrpt_rep_BetI"/>
</dbReference>
<dbReference type="InterPro" id="IPR036271">
    <property type="entry name" value="Tet_transcr_reg_TetR-rel_C_sf"/>
</dbReference>
<keyword evidence="3 7" id="KW-0805">Transcription regulation</keyword>
<sequence length="190" mass="20917">MTAQPERKAQLIDATIQELGATGSLSVTVGQIAKRAGVSSALAFHYFGDKDRLFLAAMRHILAVYGAEVRAALKEAGSPRERLDGTIRASFSKTSFRHDVIAAWLNFYVLAHRSDEARRLLGVYHRRLHANLVHDLRPLAGSRAPEIARRLAALIDGLYLRFVHFPRDEAEDSASAHVLAALDAELKALP</sequence>
<name>A0A8E3AQC8_9RHOB</name>
<dbReference type="HAMAP" id="MF_00768">
    <property type="entry name" value="HTH_type_BetI"/>
    <property type="match status" value="1"/>
</dbReference>
<dbReference type="InterPro" id="IPR009057">
    <property type="entry name" value="Homeodomain-like_sf"/>
</dbReference>
<evidence type="ECO:0000313" key="11">
    <source>
        <dbReference type="Proteomes" id="UP000244037"/>
    </source>
</evidence>
<dbReference type="Proteomes" id="UP000244037">
    <property type="component" value="Unassembled WGS sequence"/>
</dbReference>
<dbReference type="InterPro" id="IPR023772">
    <property type="entry name" value="DNA-bd_HTH_TetR-type_CS"/>
</dbReference>
<evidence type="ECO:0000256" key="6">
    <source>
        <dbReference type="ARBA" id="ARBA00024936"/>
    </source>
</evidence>
<evidence type="ECO:0000256" key="3">
    <source>
        <dbReference type="ARBA" id="ARBA00023015"/>
    </source>
</evidence>
<dbReference type="SUPFAM" id="SSF48498">
    <property type="entry name" value="Tetracyclin repressor-like, C-terminal domain"/>
    <property type="match status" value="1"/>
</dbReference>
<feature type="domain" description="HTH tetR-type" evidence="9">
    <location>
        <begin position="5"/>
        <end position="65"/>
    </location>
</feature>
<dbReference type="SUPFAM" id="SSF46689">
    <property type="entry name" value="Homeodomain-like"/>
    <property type="match status" value="1"/>
</dbReference>
<comment type="pathway">
    <text evidence="1 7">Amine and polyamine biosynthesis; betaine biosynthesis via choline pathway [regulation].</text>
</comment>
<comment type="function">
    <text evidence="7">Repressor involved in choline regulation of the bet genes.</text>
</comment>
<dbReference type="InterPro" id="IPR039538">
    <property type="entry name" value="BetI_C"/>
</dbReference>
<dbReference type="RefSeq" id="WP_108027092.1">
    <property type="nucleotide sequence ID" value="NZ_QAYC01000007.1"/>
</dbReference>
<evidence type="ECO:0000313" key="10">
    <source>
        <dbReference type="EMBL" id="PTW49490.1"/>
    </source>
</evidence>
<accession>A0A8E3AQC8</accession>
<keyword evidence="11" id="KW-1185">Reference proteome</keyword>
<evidence type="ECO:0000259" key="9">
    <source>
        <dbReference type="PROSITE" id="PS50977"/>
    </source>
</evidence>
<comment type="caution">
    <text evidence="10">The sequence shown here is derived from an EMBL/GenBank/DDBJ whole genome shotgun (WGS) entry which is preliminary data.</text>
</comment>
<keyword evidence="5 7" id="KW-0804">Transcription</keyword>
<dbReference type="InterPro" id="IPR001647">
    <property type="entry name" value="HTH_TetR"/>
</dbReference>
<evidence type="ECO:0000256" key="8">
    <source>
        <dbReference type="PROSITE-ProRule" id="PRU00335"/>
    </source>
</evidence>
<dbReference type="OrthoDB" id="7618612at2"/>
<dbReference type="InterPro" id="IPR050109">
    <property type="entry name" value="HTH-type_TetR-like_transc_reg"/>
</dbReference>
<feature type="DNA-binding region" description="H-T-H motif" evidence="7 8">
    <location>
        <begin position="28"/>
        <end position="47"/>
    </location>
</feature>
<dbReference type="GO" id="GO:0000976">
    <property type="term" value="F:transcription cis-regulatory region binding"/>
    <property type="evidence" value="ECO:0007669"/>
    <property type="project" value="TreeGrafter"/>
</dbReference>
<comment type="function">
    <text evidence="6">Repressor involved in the biosynthesis of the osmoprotectant glycine betaine. It represses transcription of the choline transporter BetT and the genes of BetAB involved in the synthesis of glycine betaine.</text>
</comment>
<organism evidence="10 11">
    <name type="scientific">Rhodovulum kholense</name>
    <dbReference type="NCBI Taxonomy" id="453584"/>
    <lineage>
        <taxon>Bacteria</taxon>
        <taxon>Pseudomonadati</taxon>
        <taxon>Pseudomonadota</taxon>
        <taxon>Alphaproteobacteria</taxon>
        <taxon>Rhodobacterales</taxon>
        <taxon>Paracoccaceae</taxon>
        <taxon>Rhodovulum</taxon>
    </lineage>
</organism>
<dbReference type="EMBL" id="QAYC01000007">
    <property type="protein sequence ID" value="PTW49490.1"/>
    <property type="molecule type" value="Genomic_DNA"/>
</dbReference>
<gene>
    <name evidence="7" type="primary">betI</name>
    <name evidence="10" type="ORF">C8N38_10711</name>
</gene>
<evidence type="ECO:0000256" key="7">
    <source>
        <dbReference type="HAMAP-Rule" id="MF_00768"/>
    </source>
</evidence>
<dbReference type="NCBIfam" id="NF001978">
    <property type="entry name" value="PRK00767.1"/>
    <property type="match status" value="1"/>
</dbReference>
<keyword evidence="4 7" id="KW-0238">DNA-binding</keyword>
<dbReference type="GO" id="GO:0003700">
    <property type="term" value="F:DNA-binding transcription factor activity"/>
    <property type="evidence" value="ECO:0007669"/>
    <property type="project" value="UniProtKB-UniRule"/>
</dbReference>
<keyword evidence="2 7" id="KW-0678">Repressor</keyword>
<dbReference type="Gene3D" id="1.10.357.10">
    <property type="entry name" value="Tetracycline Repressor, domain 2"/>
    <property type="match status" value="1"/>
</dbReference>
<evidence type="ECO:0000256" key="5">
    <source>
        <dbReference type="ARBA" id="ARBA00023163"/>
    </source>
</evidence>
<dbReference type="GO" id="GO:0045892">
    <property type="term" value="P:negative regulation of DNA-templated transcription"/>
    <property type="evidence" value="ECO:0007669"/>
    <property type="project" value="UniProtKB-UniRule"/>
</dbReference>
<dbReference type="PANTHER" id="PTHR30055:SF234">
    <property type="entry name" value="HTH-TYPE TRANSCRIPTIONAL REGULATOR BETI"/>
    <property type="match status" value="1"/>
</dbReference>
<dbReference type="PROSITE" id="PS50977">
    <property type="entry name" value="HTH_TETR_2"/>
    <property type="match status" value="1"/>
</dbReference>